<evidence type="ECO:0000256" key="1">
    <source>
        <dbReference type="ARBA" id="ARBA00005965"/>
    </source>
</evidence>
<dbReference type="Gene3D" id="1.10.418.40">
    <property type="entry name" value="Autophagy protein 6/Beclin 1"/>
    <property type="match status" value="1"/>
</dbReference>
<dbReference type="GO" id="GO:0034272">
    <property type="term" value="C:phosphatidylinositol 3-kinase complex, class III, type II"/>
    <property type="evidence" value="ECO:0007669"/>
    <property type="project" value="TreeGrafter"/>
</dbReference>
<dbReference type="InterPro" id="IPR041691">
    <property type="entry name" value="Atg6/beclin_CC"/>
</dbReference>
<dbReference type="PANTHER" id="PTHR12768:SF4">
    <property type="entry name" value="BECLIN-1"/>
    <property type="match status" value="1"/>
</dbReference>
<gene>
    <name evidence="4" type="ORF">CAOG_007333</name>
</gene>
<evidence type="ECO:0000313" key="5">
    <source>
        <dbReference type="Proteomes" id="UP000008743"/>
    </source>
</evidence>
<reference evidence="5" key="1">
    <citation type="submission" date="2011-02" db="EMBL/GenBank/DDBJ databases">
        <title>The Genome Sequence of Capsaspora owczarzaki ATCC 30864.</title>
        <authorList>
            <person name="Russ C."/>
            <person name="Cuomo C."/>
            <person name="Burger G."/>
            <person name="Gray M.W."/>
            <person name="Holland P.W.H."/>
            <person name="King N."/>
            <person name="Lang F.B.F."/>
            <person name="Roger A.J."/>
            <person name="Ruiz-Trillo I."/>
            <person name="Young S.K."/>
            <person name="Zeng Q."/>
            <person name="Gargeya S."/>
            <person name="Alvarado L."/>
            <person name="Berlin A."/>
            <person name="Chapman S.B."/>
            <person name="Chen Z."/>
            <person name="Freedman E."/>
            <person name="Gellesch M."/>
            <person name="Goldberg J."/>
            <person name="Griggs A."/>
            <person name="Gujja S."/>
            <person name="Heilman E."/>
            <person name="Heiman D."/>
            <person name="Howarth C."/>
            <person name="Mehta T."/>
            <person name="Neiman D."/>
            <person name="Pearson M."/>
            <person name="Roberts A."/>
            <person name="Saif S."/>
            <person name="Shea T."/>
            <person name="Shenoy N."/>
            <person name="Sisk P."/>
            <person name="Stolte C."/>
            <person name="Sykes S."/>
            <person name="White J."/>
            <person name="Yandava C."/>
            <person name="Haas B."/>
            <person name="Nusbaum C."/>
            <person name="Birren B."/>
        </authorList>
    </citation>
    <scope>NUCLEOTIDE SEQUENCE</scope>
    <source>
        <strain evidence="5">ATCC 30864</strain>
    </source>
</reference>
<evidence type="ECO:0000259" key="2">
    <source>
        <dbReference type="Pfam" id="PF04111"/>
    </source>
</evidence>
<dbReference type="InterPro" id="IPR038274">
    <property type="entry name" value="Atg6/Beclin_C_sf"/>
</dbReference>
<dbReference type="eggNOG" id="KOG2751">
    <property type="taxonomic scope" value="Eukaryota"/>
</dbReference>
<keyword evidence="5" id="KW-1185">Reference proteome</keyword>
<dbReference type="Pfam" id="PF04111">
    <property type="entry name" value="APG6"/>
    <property type="match status" value="1"/>
</dbReference>
<dbReference type="PhylomeDB" id="A0A0D2W012"/>
<dbReference type="InParanoid" id="A0A0D2W012"/>
<protein>
    <submittedName>
        <fullName evidence="4">Beclin</fullName>
    </submittedName>
</protein>
<evidence type="ECO:0000313" key="4">
    <source>
        <dbReference type="EMBL" id="KJE97482.1"/>
    </source>
</evidence>
<dbReference type="InterPro" id="IPR007243">
    <property type="entry name" value="Atg6/Beclin"/>
</dbReference>
<dbReference type="GO" id="GO:0045324">
    <property type="term" value="P:late endosome to vacuole transport"/>
    <property type="evidence" value="ECO:0007669"/>
    <property type="project" value="TreeGrafter"/>
</dbReference>
<dbReference type="GO" id="GO:0000407">
    <property type="term" value="C:phagophore assembly site"/>
    <property type="evidence" value="ECO:0007669"/>
    <property type="project" value="TreeGrafter"/>
</dbReference>
<dbReference type="EMBL" id="KE346374">
    <property type="protein sequence ID" value="KJE97482.1"/>
    <property type="molecule type" value="Genomic_DNA"/>
</dbReference>
<accession>A0A0D2W012</accession>
<dbReference type="OrthoDB" id="20368at2759"/>
<sequence>MSSMGEVDHPLCKECSDQLVESLEDDLLDAEQELNYYREFLARSQEEDADPRDSALEREELQKLRFEEAGLQQRVFQLETDREIASQELASLTVQQAEVDRDSEVYWKEYSEFQRQLREFLEEHDCIEMRLQNASASLSRLNKTNIYNDTFHIWFEGHFGTINGFRLGRLQNSPVDWAEINAAWGQTALLLQSMAERLKFTFNKYRIVPLGSYTRIENVEDETRFELYSTGASKLFNFGQSSFDSAMIAFLDCLQQLTLHVESRDPQFHLPYPVVKDKIGEQSIRFVNSKLETWTKALKNLLTDLKWCLAWVSKMIPQ</sequence>
<dbReference type="GO" id="GO:0034271">
    <property type="term" value="C:phosphatidylinositol 3-kinase complex, class III, type I"/>
    <property type="evidence" value="ECO:0007669"/>
    <property type="project" value="TreeGrafter"/>
</dbReference>
<evidence type="ECO:0000259" key="3">
    <source>
        <dbReference type="Pfam" id="PF17675"/>
    </source>
</evidence>
<dbReference type="AlphaFoldDB" id="A0A0D2W012"/>
<dbReference type="PANTHER" id="PTHR12768">
    <property type="entry name" value="BECLIN 1"/>
    <property type="match status" value="1"/>
</dbReference>
<dbReference type="GO" id="GO:0030674">
    <property type="term" value="F:protein-macromolecule adaptor activity"/>
    <property type="evidence" value="ECO:0007669"/>
    <property type="project" value="TreeGrafter"/>
</dbReference>
<comment type="similarity">
    <text evidence="1">Belongs to the beclin family.</text>
</comment>
<dbReference type="GO" id="GO:0043548">
    <property type="term" value="F:phosphatidylinositol 3-kinase binding"/>
    <property type="evidence" value="ECO:0007669"/>
    <property type="project" value="TreeGrafter"/>
</dbReference>
<dbReference type="Pfam" id="PF17675">
    <property type="entry name" value="APG6_N"/>
    <property type="match status" value="1"/>
</dbReference>
<dbReference type="GO" id="GO:0000045">
    <property type="term" value="P:autophagosome assembly"/>
    <property type="evidence" value="ECO:0007669"/>
    <property type="project" value="TreeGrafter"/>
</dbReference>
<dbReference type="FunCoup" id="A0A0D2W012">
    <property type="interactions" value="226"/>
</dbReference>
<dbReference type="Proteomes" id="UP000008743">
    <property type="component" value="Unassembled WGS sequence"/>
</dbReference>
<dbReference type="Gene3D" id="6.10.250.3110">
    <property type="match status" value="1"/>
</dbReference>
<organism evidence="4 5">
    <name type="scientific">Capsaspora owczarzaki (strain ATCC 30864)</name>
    <dbReference type="NCBI Taxonomy" id="595528"/>
    <lineage>
        <taxon>Eukaryota</taxon>
        <taxon>Filasterea</taxon>
        <taxon>Capsaspora</taxon>
    </lineage>
</organism>
<dbReference type="GO" id="GO:0000423">
    <property type="term" value="P:mitophagy"/>
    <property type="evidence" value="ECO:0007669"/>
    <property type="project" value="TreeGrafter"/>
</dbReference>
<proteinExistence type="inferred from homology"/>
<feature type="domain" description="Atg6 BARA" evidence="2">
    <location>
        <begin position="141"/>
        <end position="314"/>
    </location>
</feature>
<dbReference type="InterPro" id="IPR040455">
    <property type="entry name" value="Atg6_BARA"/>
</dbReference>
<dbReference type="STRING" id="595528.A0A0D2W012"/>
<dbReference type="GO" id="GO:0006995">
    <property type="term" value="P:cellular response to nitrogen starvation"/>
    <property type="evidence" value="ECO:0007669"/>
    <property type="project" value="TreeGrafter"/>
</dbReference>
<name>A0A0D2W012_CAPO3</name>
<feature type="domain" description="Atg6/beclin coiled-coil" evidence="3">
    <location>
        <begin position="10"/>
        <end position="138"/>
    </location>
</feature>